<reference evidence="6 7" key="1">
    <citation type="journal article" date="2017" name="Chemistry">
        <title>Isolation, Biosynthesis and Chemical Modifications of Rubterolones A-F: Rare Tropolone Alkaloids from Actinomadura sp. 5-2.</title>
        <authorList>
            <person name="Guo H."/>
            <person name="Benndorf R."/>
            <person name="Leichnitz D."/>
            <person name="Klassen J.L."/>
            <person name="Vollmers J."/>
            <person name="Gorls H."/>
            <person name="Steinacker M."/>
            <person name="Weigel C."/>
            <person name="Dahse H.M."/>
            <person name="Kaster A.K."/>
            <person name="de Beer Z.W."/>
            <person name="Poulsen M."/>
            <person name="Beemelmanns C."/>
        </authorList>
    </citation>
    <scope>NUCLEOTIDE SEQUENCE [LARGE SCALE GENOMIC DNA]</scope>
    <source>
        <strain evidence="6 7">5-2</strain>
    </source>
</reference>
<accession>A0A2P4UFK4</accession>
<evidence type="ECO:0000259" key="4">
    <source>
        <dbReference type="Pfam" id="PF00107"/>
    </source>
</evidence>
<evidence type="ECO:0000256" key="1">
    <source>
        <dbReference type="ARBA" id="ARBA00001947"/>
    </source>
</evidence>
<dbReference type="Gene3D" id="3.90.180.10">
    <property type="entry name" value="Medium-chain alcohol dehydrogenases, catalytic domain"/>
    <property type="match status" value="1"/>
</dbReference>
<evidence type="ECO:0000256" key="2">
    <source>
        <dbReference type="ARBA" id="ARBA00022723"/>
    </source>
</evidence>
<sequence length="336" mass="34435">MRALYGGGGGAPHFRDVPEPELGSGGAALVRPLAVALCDLDVAYIAGLLPTDEPYAVGHEFTAEVVAVGADVAALRPGDVVAVPFQISCGHCDRCRGGRSLYCRSVPPLSTFGLAPFGGGDWGGAVADLVRVPYADAMCVPVPDGVDPLGVAAVSDNAVDGYRCVAPYARAGDDVLVLGSASVGLYAVAVARALAVNCTYVDDDPERLAAAERLGATVVEATPDGTGFGDFPTVAACVSTPDGLLSALRSTEPGGTCVSAGIHYFPVEPPLYDLYRRGITFVTARANARDDMPAVLRLIAQGRLAVADITARTATFADAPDVLSGALPHKTVLTPR</sequence>
<organism evidence="6 7">
    <name type="scientific">Actinomadura rubteroloni</name>
    <dbReference type="NCBI Taxonomy" id="1926885"/>
    <lineage>
        <taxon>Bacteria</taxon>
        <taxon>Bacillati</taxon>
        <taxon>Actinomycetota</taxon>
        <taxon>Actinomycetes</taxon>
        <taxon>Streptosporangiales</taxon>
        <taxon>Thermomonosporaceae</taxon>
        <taxon>Actinomadura</taxon>
    </lineage>
</organism>
<feature type="domain" description="Alcohol dehydrogenase-like N-terminal" evidence="5">
    <location>
        <begin position="26"/>
        <end position="144"/>
    </location>
</feature>
<dbReference type="EMBL" id="MTBP01000002">
    <property type="protein sequence ID" value="POM23812.1"/>
    <property type="molecule type" value="Genomic_DNA"/>
</dbReference>
<dbReference type="InterPro" id="IPR013149">
    <property type="entry name" value="ADH-like_C"/>
</dbReference>
<comment type="cofactor">
    <cofactor evidence="1">
        <name>Zn(2+)</name>
        <dbReference type="ChEBI" id="CHEBI:29105"/>
    </cofactor>
</comment>
<dbReference type="Pfam" id="PF08240">
    <property type="entry name" value="ADH_N"/>
    <property type="match status" value="1"/>
</dbReference>
<keyword evidence="3" id="KW-0862">Zinc</keyword>
<dbReference type="InterPro" id="IPR013154">
    <property type="entry name" value="ADH-like_N"/>
</dbReference>
<protein>
    <submittedName>
        <fullName evidence="6">L-threonine 3-dehydrogenase</fullName>
        <ecNumber evidence="6">1.1.1.103</ecNumber>
    </submittedName>
</protein>
<dbReference type="RefSeq" id="WP_103563013.1">
    <property type="nucleotide sequence ID" value="NZ_MTBP01000002.1"/>
</dbReference>
<gene>
    <name evidence="6" type="primary">tdh_1</name>
    <name evidence="6" type="ORF">BTM25_24380</name>
</gene>
<dbReference type="InterPro" id="IPR011032">
    <property type="entry name" value="GroES-like_sf"/>
</dbReference>
<name>A0A2P4UFK4_9ACTN</name>
<keyword evidence="2" id="KW-0479">Metal-binding</keyword>
<proteinExistence type="predicted"/>
<keyword evidence="6" id="KW-0560">Oxidoreductase</keyword>
<dbReference type="GO" id="GO:0008743">
    <property type="term" value="F:L-threonine 3-dehydrogenase activity"/>
    <property type="evidence" value="ECO:0007669"/>
    <property type="project" value="UniProtKB-EC"/>
</dbReference>
<evidence type="ECO:0000313" key="6">
    <source>
        <dbReference type="EMBL" id="POM23812.1"/>
    </source>
</evidence>
<dbReference type="AlphaFoldDB" id="A0A2P4UFK4"/>
<dbReference type="Proteomes" id="UP000242367">
    <property type="component" value="Unassembled WGS sequence"/>
</dbReference>
<keyword evidence="7" id="KW-1185">Reference proteome</keyword>
<dbReference type="EC" id="1.1.1.103" evidence="6"/>
<comment type="caution">
    <text evidence="6">The sequence shown here is derived from an EMBL/GenBank/DDBJ whole genome shotgun (WGS) entry which is preliminary data.</text>
</comment>
<evidence type="ECO:0000259" key="5">
    <source>
        <dbReference type="Pfam" id="PF08240"/>
    </source>
</evidence>
<dbReference type="Pfam" id="PF00107">
    <property type="entry name" value="ADH_zinc_N"/>
    <property type="match status" value="1"/>
</dbReference>
<dbReference type="SUPFAM" id="SSF51735">
    <property type="entry name" value="NAD(P)-binding Rossmann-fold domains"/>
    <property type="match status" value="1"/>
</dbReference>
<evidence type="ECO:0000313" key="7">
    <source>
        <dbReference type="Proteomes" id="UP000242367"/>
    </source>
</evidence>
<evidence type="ECO:0000256" key="3">
    <source>
        <dbReference type="ARBA" id="ARBA00022833"/>
    </source>
</evidence>
<dbReference type="GO" id="GO:0046872">
    <property type="term" value="F:metal ion binding"/>
    <property type="evidence" value="ECO:0007669"/>
    <property type="project" value="UniProtKB-KW"/>
</dbReference>
<dbReference type="SUPFAM" id="SSF50129">
    <property type="entry name" value="GroES-like"/>
    <property type="match status" value="1"/>
</dbReference>
<dbReference type="PANTHER" id="PTHR42813">
    <property type="entry name" value="ZINC-TYPE ALCOHOL DEHYDROGENASE-LIKE"/>
    <property type="match status" value="1"/>
</dbReference>
<dbReference type="Gene3D" id="3.40.50.720">
    <property type="entry name" value="NAD(P)-binding Rossmann-like Domain"/>
    <property type="match status" value="1"/>
</dbReference>
<dbReference type="PANTHER" id="PTHR42813:SF7">
    <property type="entry name" value="ALCOHOL DEHYDROGENASE (ZN-DEPENDENT)-RELATED"/>
    <property type="match status" value="1"/>
</dbReference>
<feature type="domain" description="Alcohol dehydrogenase-like C-terminal" evidence="4">
    <location>
        <begin position="183"/>
        <end position="300"/>
    </location>
</feature>
<dbReference type="InterPro" id="IPR036291">
    <property type="entry name" value="NAD(P)-bd_dom_sf"/>
</dbReference>